<organism evidence="1">
    <name type="scientific">marine sediment metagenome</name>
    <dbReference type="NCBI Taxonomy" id="412755"/>
    <lineage>
        <taxon>unclassified sequences</taxon>
        <taxon>metagenomes</taxon>
        <taxon>ecological metagenomes</taxon>
    </lineage>
</organism>
<gene>
    <name evidence="1" type="ORF">S12H4_41078</name>
</gene>
<comment type="caution">
    <text evidence="1">The sequence shown here is derived from an EMBL/GenBank/DDBJ whole genome shotgun (WGS) entry which is preliminary data.</text>
</comment>
<feature type="non-terminal residue" evidence="1">
    <location>
        <position position="1"/>
    </location>
</feature>
<dbReference type="AlphaFoldDB" id="X1SZA3"/>
<dbReference type="EMBL" id="BARW01024992">
    <property type="protein sequence ID" value="GAI98278.1"/>
    <property type="molecule type" value="Genomic_DNA"/>
</dbReference>
<name>X1SZA3_9ZZZZ</name>
<proteinExistence type="predicted"/>
<sequence length="55" mass="6277">LLLLAILLLFILDRFVLEGKISDWFSGKLKLKGQSQGTEEEDTSMFFEGRSLDDL</sequence>
<protein>
    <submittedName>
        <fullName evidence="1">Uncharacterized protein</fullName>
    </submittedName>
</protein>
<accession>X1SZA3</accession>
<reference evidence="1" key="1">
    <citation type="journal article" date="2014" name="Front. Microbiol.">
        <title>High frequency of phylogenetically diverse reductive dehalogenase-homologous genes in deep subseafloor sedimentary metagenomes.</title>
        <authorList>
            <person name="Kawai M."/>
            <person name="Futagami T."/>
            <person name="Toyoda A."/>
            <person name="Takaki Y."/>
            <person name="Nishi S."/>
            <person name="Hori S."/>
            <person name="Arai W."/>
            <person name="Tsubouchi T."/>
            <person name="Morono Y."/>
            <person name="Uchiyama I."/>
            <person name="Ito T."/>
            <person name="Fujiyama A."/>
            <person name="Inagaki F."/>
            <person name="Takami H."/>
        </authorList>
    </citation>
    <scope>NUCLEOTIDE SEQUENCE</scope>
    <source>
        <strain evidence="1">Expedition CK06-06</strain>
    </source>
</reference>
<evidence type="ECO:0000313" key="1">
    <source>
        <dbReference type="EMBL" id="GAI98278.1"/>
    </source>
</evidence>